<gene>
    <name evidence="1" type="ORF">BCT54_16325</name>
</gene>
<protein>
    <submittedName>
        <fullName evidence="1">Uncharacterized protein</fullName>
    </submittedName>
</protein>
<dbReference type="Proteomes" id="UP000235533">
    <property type="component" value="Unassembled WGS sequence"/>
</dbReference>
<dbReference type="EMBL" id="MCZF01000013">
    <property type="protein sequence ID" value="PMM65932.1"/>
    <property type="molecule type" value="Genomic_DNA"/>
</dbReference>
<accession>A0A2N7JZC0</accession>
<organism evidence="1 2">
    <name type="scientific">Vibrio splendidus</name>
    <dbReference type="NCBI Taxonomy" id="29497"/>
    <lineage>
        <taxon>Bacteria</taxon>
        <taxon>Pseudomonadati</taxon>
        <taxon>Pseudomonadota</taxon>
        <taxon>Gammaproteobacteria</taxon>
        <taxon>Vibrionales</taxon>
        <taxon>Vibrionaceae</taxon>
        <taxon>Vibrio</taxon>
    </lineage>
</organism>
<proteinExistence type="predicted"/>
<comment type="caution">
    <text evidence="1">The sequence shown here is derived from an EMBL/GenBank/DDBJ whole genome shotgun (WGS) entry which is preliminary data.</text>
</comment>
<evidence type="ECO:0000313" key="1">
    <source>
        <dbReference type="EMBL" id="PMM65932.1"/>
    </source>
</evidence>
<evidence type="ECO:0000313" key="2">
    <source>
        <dbReference type="Proteomes" id="UP000235533"/>
    </source>
</evidence>
<name>A0A2N7JZC0_VIBSP</name>
<reference evidence="2" key="1">
    <citation type="submission" date="2016-07" db="EMBL/GenBank/DDBJ databases">
        <title>Nontailed viruses are major unrecognized killers of bacteria in the ocean.</title>
        <authorList>
            <person name="Kauffman K."/>
            <person name="Hussain F."/>
            <person name="Yang J."/>
            <person name="Arevalo P."/>
            <person name="Brown J."/>
            <person name="Cutler M."/>
            <person name="Kelly L."/>
            <person name="Polz M.F."/>
        </authorList>
    </citation>
    <scope>NUCLEOTIDE SEQUENCE [LARGE SCALE GENOMIC DNA]</scope>
    <source>
        <strain evidence="2">10N.261.48.B5</strain>
    </source>
</reference>
<sequence length="218" mass="25185">MDDVFYLNKSFLSRVQGDKYLIDFLGSVPNKVTGQRLLELAYQHAQNWKIGNPFDATTELYALYLYYCCDNFELDDPEEIIFEAMRSQEFLKTYQNIAPSAPSLADRITTSQTLALWLKTPSHSQTGEINSNVEALFNDIDEEYEEKEIIEVLGRFATEHISNHADGYLATIELYALCKSWILADLNPVMTSIYMEELHHDDSFSVFYRALLQPEELH</sequence>
<dbReference type="AlphaFoldDB" id="A0A2N7JZC0"/>